<dbReference type="Pfam" id="PF00990">
    <property type="entry name" value="GGDEF"/>
    <property type="match status" value="1"/>
</dbReference>
<sequence length="429" mass="46791">MKTGADPLPPLVDRPPTTLLLTLRRAHVRVAAVMLFAVGTSLMIAALLALRTSAEHNLQLVARSVAYTAEAAVVFRDEGAIAEALELIGRQESLASAAIVDATGAVLGRYVRPRSTTLDRFGDRLANLLLAQPTTSDIVYQGHAIGHVQLQGDGAGFVRFIFTGLLGLLGCLALGSVAVWQLSRRSYREILQPVKELITMTHAARAEPNTSRRAPRSHIAEFDKLGEDFNALLGEIEAQQAQLHQENKSLSHLANHDSLTGLPNRAYFRRRLSRVLQDAQTQGSSIGVLYLDNDHFKSVNDQYGHATGDALLIEVAQRIRAQLREGDVVARLGGDEFAVLLAPLHNSDDAVRIADKILASMATPMPTRFNERIVPSVSIGIAIYPLHGSSSEQLLRAADRAMYQVKAGQRGHKHIFSFDDDANFLKENN</sequence>
<feature type="transmembrane region" description="Helical" evidence="1">
    <location>
        <begin position="157"/>
        <end position="180"/>
    </location>
</feature>
<dbReference type="InterPro" id="IPR029787">
    <property type="entry name" value="Nucleotide_cyclase"/>
</dbReference>
<keyword evidence="1" id="KW-0472">Membrane</keyword>
<dbReference type="InterPro" id="IPR052163">
    <property type="entry name" value="DGC-Regulatory_Protein"/>
</dbReference>
<keyword evidence="5" id="KW-1185">Reference proteome</keyword>
<evidence type="ECO:0000313" key="5">
    <source>
        <dbReference type="Proteomes" id="UP000186609"/>
    </source>
</evidence>
<gene>
    <name evidence="4" type="ORF">RD110_24840</name>
</gene>
<proteinExistence type="predicted"/>
<evidence type="ECO:0000259" key="2">
    <source>
        <dbReference type="PROSITE" id="PS50885"/>
    </source>
</evidence>
<protein>
    <recommendedName>
        <fullName evidence="6">GGDEF domain-containing protein</fullName>
    </recommendedName>
</protein>
<dbReference type="Pfam" id="PF17152">
    <property type="entry name" value="CHASE8"/>
    <property type="match status" value="1"/>
</dbReference>
<evidence type="ECO:0000313" key="4">
    <source>
        <dbReference type="EMBL" id="APW40028.1"/>
    </source>
</evidence>
<dbReference type="InterPro" id="IPR003660">
    <property type="entry name" value="HAMP_dom"/>
</dbReference>
<dbReference type="AlphaFoldDB" id="A0A1P8K1Z4"/>
<accession>A0A1P8K1Z4</accession>
<dbReference type="FunFam" id="3.30.70.270:FF:000001">
    <property type="entry name" value="Diguanylate cyclase domain protein"/>
    <property type="match status" value="1"/>
</dbReference>
<organism evidence="4 5">
    <name type="scientific">Rhodoferax koreensis</name>
    <dbReference type="NCBI Taxonomy" id="1842727"/>
    <lineage>
        <taxon>Bacteria</taxon>
        <taxon>Pseudomonadati</taxon>
        <taxon>Pseudomonadota</taxon>
        <taxon>Betaproteobacteria</taxon>
        <taxon>Burkholderiales</taxon>
        <taxon>Comamonadaceae</taxon>
        <taxon>Rhodoferax</taxon>
    </lineage>
</organism>
<dbReference type="PROSITE" id="PS50885">
    <property type="entry name" value="HAMP"/>
    <property type="match status" value="1"/>
</dbReference>
<reference evidence="4 5" key="1">
    <citation type="submission" date="2017-01" db="EMBL/GenBank/DDBJ databases">
        <authorList>
            <person name="Mah S.A."/>
            <person name="Swanson W.J."/>
            <person name="Moy G.W."/>
            <person name="Vacquier V.D."/>
        </authorList>
    </citation>
    <scope>NUCLEOTIDE SEQUENCE [LARGE SCALE GENOMIC DNA]</scope>
    <source>
        <strain evidence="4 5">DCY110</strain>
    </source>
</reference>
<dbReference type="OrthoDB" id="9812260at2"/>
<evidence type="ECO:0008006" key="6">
    <source>
        <dbReference type="Google" id="ProtNLM"/>
    </source>
</evidence>
<dbReference type="PANTHER" id="PTHR46663">
    <property type="entry name" value="DIGUANYLATE CYCLASE DGCT-RELATED"/>
    <property type="match status" value="1"/>
</dbReference>
<dbReference type="GO" id="GO:0016020">
    <property type="term" value="C:membrane"/>
    <property type="evidence" value="ECO:0007669"/>
    <property type="project" value="InterPro"/>
</dbReference>
<dbReference type="STRING" id="1842727.RD110_24840"/>
<dbReference type="PANTHER" id="PTHR46663:SF2">
    <property type="entry name" value="GGDEF DOMAIN-CONTAINING PROTEIN"/>
    <property type="match status" value="1"/>
</dbReference>
<dbReference type="SUPFAM" id="SSF55073">
    <property type="entry name" value="Nucleotide cyclase"/>
    <property type="match status" value="1"/>
</dbReference>
<dbReference type="RefSeq" id="WP_076203175.1">
    <property type="nucleotide sequence ID" value="NZ_CP019236.1"/>
</dbReference>
<keyword evidence="1" id="KW-1133">Transmembrane helix</keyword>
<dbReference type="EMBL" id="CP019236">
    <property type="protein sequence ID" value="APW40028.1"/>
    <property type="molecule type" value="Genomic_DNA"/>
</dbReference>
<dbReference type="InterPro" id="IPR043128">
    <property type="entry name" value="Rev_trsase/Diguanyl_cyclase"/>
</dbReference>
<keyword evidence="1" id="KW-0812">Transmembrane</keyword>
<dbReference type="KEGG" id="rhy:RD110_24840"/>
<dbReference type="SMART" id="SM00267">
    <property type="entry name" value="GGDEF"/>
    <property type="match status" value="1"/>
</dbReference>
<feature type="transmembrane region" description="Helical" evidence="1">
    <location>
        <begin position="30"/>
        <end position="50"/>
    </location>
</feature>
<dbReference type="CDD" id="cd01949">
    <property type="entry name" value="GGDEF"/>
    <property type="match status" value="1"/>
</dbReference>
<evidence type="ECO:0000259" key="3">
    <source>
        <dbReference type="PROSITE" id="PS50887"/>
    </source>
</evidence>
<dbReference type="Gene3D" id="3.30.70.270">
    <property type="match status" value="1"/>
</dbReference>
<feature type="domain" description="GGDEF" evidence="3">
    <location>
        <begin position="284"/>
        <end position="420"/>
    </location>
</feature>
<dbReference type="NCBIfam" id="TIGR00254">
    <property type="entry name" value="GGDEF"/>
    <property type="match status" value="1"/>
</dbReference>
<dbReference type="PROSITE" id="PS50887">
    <property type="entry name" value="GGDEF"/>
    <property type="match status" value="1"/>
</dbReference>
<dbReference type="InterPro" id="IPR000160">
    <property type="entry name" value="GGDEF_dom"/>
</dbReference>
<name>A0A1P8K1Z4_9BURK</name>
<dbReference type="Proteomes" id="UP000186609">
    <property type="component" value="Chromosome"/>
</dbReference>
<dbReference type="GO" id="GO:0003824">
    <property type="term" value="F:catalytic activity"/>
    <property type="evidence" value="ECO:0007669"/>
    <property type="project" value="UniProtKB-ARBA"/>
</dbReference>
<evidence type="ECO:0000256" key="1">
    <source>
        <dbReference type="SAM" id="Phobius"/>
    </source>
</evidence>
<dbReference type="GO" id="GO:0007165">
    <property type="term" value="P:signal transduction"/>
    <property type="evidence" value="ECO:0007669"/>
    <property type="project" value="InterPro"/>
</dbReference>
<dbReference type="SMART" id="SM00304">
    <property type="entry name" value="HAMP"/>
    <property type="match status" value="1"/>
</dbReference>
<feature type="domain" description="HAMP" evidence="2">
    <location>
        <begin position="188"/>
        <end position="241"/>
    </location>
</feature>
<dbReference type="InterPro" id="IPR033417">
    <property type="entry name" value="CHASE8"/>
</dbReference>